<keyword evidence="4" id="KW-1185">Reference proteome</keyword>
<dbReference type="Gene3D" id="3.90.226.10">
    <property type="entry name" value="2-enoyl-CoA Hydratase, Chain A, domain 1"/>
    <property type="match status" value="1"/>
</dbReference>
<dbReference type="EMBL" id="JAAGXA010000029">
    <property type="protein sequence ID" value="NEN80694.1"/>
    <property type="molecule type" value="Genomic_DNA"/>
</dbReference>
<evidence type="ECO:0000256" key="2">
    <source>
        <dbReference type="RuleBase" id="RU003707"/>
    </source>
</evidence>
<dbReference type="PROSITE" id="PS00166">
    <property type="entry name" value="ENOYL_COA_HYDRATASE"/>
    <property type="match status" value="1"/>
</dbReference>
<dbReference type="PANTHER" id="PTHR43459:SF1">
    <property type="entry name" value="EG:BACN32G11.4 PROTEIN"/>
    <property type="match status" value="1"/>
</dbReference>
<dbReference type="InterPro" id="IPR029045">
    <property type="entry name" value="ClpP/crotonase-like_dom_sf"/>
</dbReference>
<name>A0A6P0HRU8_9ACTN</name>
<dbReference type="InterPro" id="IPR014748">
    <property type="entry name" value="Enoyl-CoA_hydra_C"/>
</dbReference>
<evidence type="ECO:0000313" key="3">
    <source>
        <dbReference type="EMBL" id="NEN80694.1"/>
    </source>
</evidence>
<dbReference type="AlphaFoldDB" id="A0A6P0HRU8"/>
<proteinExistence type="inferred from homology"/>
<reference evidence="3 4" key="1">
    <citation type="journal article" date="2014" name="Int. J. Syst. Evol. Microbiol.">
        <title>Nocardioides zeae sp. nov., isolated from the stem of Zea mays.</title>
        <authorList>
            <person name="Glaeser S.P."/>
            <person name="McInroy J.A."/>
            <person name="Busse H.J."/>
            <person name="Kampfer P."/>
        </authorList>
    </citation>
    <scope>NUCLEOTIDE SEQUENCE [LARGE SCALE GENOMIC DNA]</scope>
    <source>
        <strain evidence="3 4">JCM 30728</strain>
    </source>
</reference>
<dbReference type="SUPFAM" id="SSF52096">
    <property type="entry name" value="ClpP/crotonase"/>
    <property type="match status" value="1"/>
</dbReference>
<organism evidence="3 4">
    <name type="scientific">Nocardioides zeae</name>
    <dbReference type="NCBI Taxonomy" id="1457234"/>
    <lineage>
        <taxon>Bacteria</taxon>
        <taxon>Bacillati</taxon>
        <taxon>Actinomycetota</taxon>
        <taxon>Actinomycetes</taxon>
        <taxon>Propionibacteriales</taxon>
        <taxon>Nocardioidaceae</taxon>
        <taxon>Nocardioides</taxon>
    </lineage>
</organism>
<sequence length="266" mass="26677">MVSNPGSPVRVEHDGALAVVVLDRPGQRNALDAALKVALRDALDRLGRDPAVRAVVLTGGGSAFCVGQDLGEHAAALEADPATAFATVTEHYAPIVTAITTMPKPVVAAVNGTCVGAGLGFALACDVRVLAAGATLGTAFSGIGLTCDSALSATLAAEVGVGRARELVLLATPFTPEDAVGWGLAGRVVAPDEVLPTARELGLRLAAGPTAAYAASKRLLAAGVGRSLAATLAAEADEQAALGLTAYHQGAVAAFLGKRRPEFRGE</sequence>
<dbReference type="Proteomes" id="UP000468687">
    <property type="component" value="Unassembled WGS sequence"/>
</dbReference>
<dbReference type="InterPro" id="IPR018376">
    <property type="entry name" value="Enoyl-CoA_hyd/isom_CS"/>
</dbReference>
<dbReference type="CDD" id="cd06558">
    <property type="entry name" value="crotonase-like"/>
    <property type="match status" value="1"/>
</dbReference>
<evidence type="ECO:0000313" key="4">
    <source>
        <dbReference type="Proteomes" id="UP000468687"/>
    </source>
</evidence>
<dbReference type="Gene3D" id="1.10.12.10">
    <property type="entry name" value="Lyase 2-enoyl-coa Hydratase, Chain A, domain 2"/>
    <property type="match status" value="1"/>
</dbReference>
<protein>
    <submittedName>
        <fullName evidence="3">Enoyl-CoA hydratase</fullName>
    </submittedName>
</protein>
<comment type="caution">
    <text evidence="3">The sequence shown here is derived from an EMBL/GenBank/DDBJ whole genome shotgun (WGS) entry which is preliminary data.</text>
</comment>
<accession>A0A6P0HRU8</accession>
<evidence type="ECO:0000256" key="1">
    <source>
        <dbReference type="ARBA" id="ARBA00005254"/>
    </source>
</evidence>
<dbReference type="Pfam" id="PF00378">
    <property type="entry name" value="ECH_1"/>
    <property type="match status" value="1"/>
</dbReference>
<dbReference type="InterPro" id="IPR001753">
    <property type="entry name" value="Enoyl-CoA_hydra/iso"/>
</dbReference>
<comment type="similarity">
    <text evidence="1 2">Belongs to the enoyl-CoA hydratase/isomerase family.</text>
</comment>
<gene>
    <name evidence="3" type="ORF">G3T38_20790</name>
</gene>
<dbReference type="GO" id="GO:0003824">
    <property type="term" value="F:catalytic activity"/>
    <property type="evidence" value="ECO:0007669"/>
    <property type="project" value="InterPro"/>
</dbReference>
<dbReference type="PANTHER" id="PTHR43459">
    <property type="entry name" value="ENOYL-COA HYDRATASE"/>
    <property type="match status" value="1"/>
</dbReference>